<evidence type="ECO:0000313" key="5">
    <source>
        <dbReference type="Proteomes" id="UP000198548"/>
    </source>
</evidence>
<organism evidence="4 5">
    <name type="scientific">Alkalibacterium putridalgicola</name>
    <dbReference type="NCBI Taxonomy" id="426703"/>
    <lineage>
        <taxon>Bacteria</taxon>
        <taxon>Bacillati</taxon>
        <taxon>Bacillota</taxon>
        <taxon>Bacilli</taxon>
        <taxon>Lactobacillales</taxon>
        <taxon>Carnobacteriaceae</taxon>
        <taxon>Alkalibacterium</taxon>
    </lineage>
</organism>
<evidence type="ECO:0000256" key="1">
    <source>
        <dbReference type="SAM" id="SignalP"/>
    </source>
</evidence>
<evidence type="ECO:0000259" key="2">
    <source>
        <dbReference type="Pfam" id="PF20251"/>
    </source>
</evidence>
<dbReference type="OrthoDB" id="2168231at2"/>
<evidence type="ECO:0000313" key="6">
    <source>
        <dbReference type="Proteomes" id="UP000321425"/>
    </source>
</evidence>
<dbReference type="Proteomes" id="UP000321425">
    <property type="component" value="Unassembled WGS sequence"/>
</dbReference>
<keyword evidence="1" id="KW-0732">Signal</keyword>
<dbReference type="AlphaFoldDB" id="A0A1H7R181"/>
<dbReference type="EMBL" id="BJUX01000009">
    <property type="protein sequence ID" value="GEK89015.1"/>
    <property type="molecule type" value="Genomic_DNA"/>
</dbReference>
<evidence type="ECO:0000313" key="3">
    <source>
        <dbReference type="EMBL" id="GEK89015.1"/>
    </source>
</evidence>
<dbReference type="InterPro" id="IPR046878">
    <property type="entry name" value="Big_14"/>
</dbReference>
<reference evidence="3 6" key="2">
    <citation type="submission" date="2019-07" db="EMBL/GenBank/DDBJ databases">
        <title>Whole genome shotgun sequence of Alkalibacterium putridalgicola NBRC 103243.</title>
        <authorList>
            <person name="Hosoyama A."/>
            <person name="Uohara A."/>
            <person name="Ohji S."/>
            <person name="Ichikawa N."/>
        </authorList>
    </citation>
    <scope>NUCLEOTIDE SEQUENCE [LARGE SCALE GENOMIC DNA]</scope>
    <source>
        <strain evidence="3 6">NBRC 103243</strain>
    </source>
</reference>
<keyword evidence="6" id="KW-1185">Reference proteome</keyword>
<dbReference type="Proteomes" id="UP000198548">
    <property type="component" value="Unassembled WGS sequence"/>
</dbReference>
<feature type="chain" id="PRO_5011439944" description="Bacterial Ig-like domain-containing protein" evidence="1">
    <location>
        <begin position="22"/>
        <end position="157"/>
    </location>
</feature>
<dbReference type="EMBL" id="FOBL01000003">
    <property type="protein sequence ID" value="SEL53675.1"/>
    <property type="molecule type" value="Genomic_DNA"/>
</dbReference>
<accession>A0A1H7R181</accession>
<proteinExistence type="predicted"/>
<dbReference type="PROSITE" id="PS51257">
    <property type="entry name" value="PROKAR_LIPOPROTEIN"/>
    <property type="match status" value="1"/>
</dbReference>
<dbReference type="RefSeq" id="WP_091486579.1">
    <property type="nucleotide sequence ID" value="NZ_BJUX01000009.1"/>
</dbReference>
<feature type="signal peptide" evidence="1">
    <location>
        <begin position="1"/>
        <end position="21"/>
    </location>
</feature>
<feature type="domain" description="Bacterial Ig-like" evidence="2">
    <location>
        <begin position="57"/>
        <end position="145"/>
    </location>
</feature>
<reference evidence="4 5" key="1">
    <citation type="submission" date="2016-10" db="EMBL/GenBank/DDBJ databases">
        <authorList>
            <person name="de Groot N.N."/>
        </authorList>
    </citation>
    <scope>NUCLEOTIDE SEQUENCE [LARGE SCALE GENOMIC DNA]</scope>
    <source>
        <strain evidence="4 5">DSM 19182</strain>
    </source>
</reference>
<sequence>MIRPILFFMTVMLLSGCSAMSEEPVPHNMISDEDVVEETIIFSFTDTNRFNKTDLDLGIPKLQLMNGTFRELNTDFSLKVEYYDDGWQEIDTIDYYVKNYPYSLQREENLTYSLFTDHFDQPLASGRYRITLDYALLNERDDQEEDYTIGAVFWLNN</sequence>
<protein>
    <recommendedName>
        <fullName evidence="2">Bacterial Ig-like domain-containing protein</fullName>
    </recommendedName>
</protein>
<dbReference type="STRING" id="426703.SAMN04488100_10352"/>
<evidence type="ECO:0000313" key="4">
    <source>
        <dbReference type="EMBL" id="SEL53675.1"/>
    </source>
</evidence>
<name>A0A1H7R181_9LACT</name>
<gene>
    <name evidence="3" type="ORF">APU01nite_10540</name>
    <name evidence="4" type="ORF">SAMN04488100_10352</name>
</gene>
<dbReference type="Pfam" id="PF20251">
    <property type="entry name" value="Big_14"/>
    <property type="match status" value="1"/>
</dbReference>